<dbReference type="GO" id="GO:0005783">
    <property type="term" value="C:endoplasmic reticulum"/>
    <property type="evidence" value="ECO:0007669"/>
    <property type="project" value="TreeGrafter"/>
</dbReference>
<dbReference type="GO" id="GO:0003723">
    <property type="term" value="F:RNA binding"/>
    <property type="evidence" value="ECO:0007669"/>
    <property type="project" value="TreeGrafter"/>
</dbReference>
<dbReference type="InterPro" id="IPR012677">
    <property type="entry name" value="Nucleotide-bd_a/b_plait_sf"/>
</dbReference>
<keyword evidence="3" id="KW-1185">Reference proteome</keyword>
<reference evidence="2" key="1">
    <citation type="submission" date="2020-04" db="EMBL/GenBank/DDBJ databases">
        <authorList>
            <person name="Alioto T."/>
            <person name="Alioto T."/>
            <person name="Gomez Garrido J."/>
        </authorList>
    </citation>
    <scope>NUCLEOTIDE SEQUENCE</scope>
    <source>
        <strain evidence="2">A484AB</strain>
    </source>
</reference>
<evidence type="ECO:0000256" key="1">
    <source>
        <dbReference type="ARBA" id="ARBA00008372"/>
    </source>
</evidence>
<evidence type="ECO:0000313" key="2">
    <source>
        <dbReference type="EMBL" id="CAB3994064.1"/>
    </source>
</evidence>
<dbReference type="GO" id="GO:0000289">
    <property type="term" value="P:nuclear-transcribed mRNA poly(A) tail shortening"/>
    <property type="evidence" value="ECO:0007669"/>
    <property type="project" value="TreeGrafter"/>
</dbReference>
<dbReference type="Gene3D" id="3.30.70.330">
    <property type="match status" value="1"/>
</dbReference>
<dbReference type="GO" id="GO:1990432">
    <property type="term" value="P:siRNA 3'-end processing"/>
    <property type="evidence" value="ECO:0007669"/>
    <property type="project" value="TreeGrafter"/>
</dbReference>
<dbReference type="InterPro" id="IPR051181">
    <property type="entry name" value="CAF1_poly(A)_ribonucleases"/>
</dbReference>
<dbReference type="EMBL" id="CACRXK020002385">
    <property type="protein sequence ID" value="CAB3994064.1"/>
    <property type="molecule type" value="Genomic_DNA"/>
</dbReference>
<dbReference type="GO" id="GO:1990431">
    <property type="term" value="P:priRNA 3'-end processing"/>
    <property type="evidence" value="ECO:0007669"/>
    <property type="project" value="TreeGrafter"/>
</dbReference>
<comment type="caution">
    <text evidence="2">The sequence shown here is derived from an EMBL/GenBank/DDBJ whole genome shotgun (WGS) entry which is preliminary data.</text>
</comment>
<organism evidence="2 3">
    <name type="scientific">Paramuricea clavata</name>
    <name type="common">Red gorgonian</name>
    <name type="synonym">Violescent sea-whip</name>
    <dbReference type="NCBI Taxonomy" id="317549"/>
    <lineage>
        <taxon>Eukaryota</taxon>
        <taxon>Metazoa</taxon>
        <taxon>Cnidaria</taxon>
        <taxon>Anthozoa</taxon>
        <taxon>Octocorallia</taxon>
        <taxon>Malacalcyonacea</taxon>
        <taxon>Plexauridae</taxon>
        <taxon>Paramuricea</taxon>
    </lineage>
</organism>
<dbReference type="GO" id="GO:0005634">
    <property type="term" value="C:nucleus"/>
    <property type="evidence" value="ECO:0007669"/>
    <property type="project" value="TreeGrafter"/>
</dbReference>
<dbReference type="AlphaFoldDB" id="A0A7D9DV43"/>
<dbReference type="GO" id="GO:0000175">
    <property type="term" value="F:3'-5'-RNA exonuclease activity"/>
    <property type="evidence" value="ECO:0007669"/>
    <property type="project" value="TreeGrafter"/>
</dbReference>
<proteinExistence type="inferred from homology"/>
<dbReference type="Proteomes" id="UP001152795">
    <property type="component" value="Unassembled WGS sequence"/>
</dbReference>
<dbReference type="InterPro" id="IPR036397">
    <property type="entry name" value="RNaseH_sf"/>
</dbReference>
<dbReference type="PANTHER" id="PTHR15092:SF22">
    <property type="entry name" value="POLY(A)-SPECIFIC RIBONUCLEASE PNLDC1"/>
    <property type="match status" value="1"/>
</dbReference>
<dbReference type="InterPro" id="IPR006941">
    <property type="entry name" value="RNase_CAF1"/>
</dbReference>
<dbReference type="PANTHER" id="PTHR15092">
    <property type="entry name" value="POLY A -SPECIFIC RIBONUCLEASE/TARGET OF EGR1, MEMBER 1"/>
    <property type="match status" value="1"/>
</dbReference>
<dbReference type="Pfam" id="PF04857">
    <property type="entry name" value="CAF1"/>
    <property type="match status" value="1"/>
</dbReference>
<protein>
    <submittedName>
        <fullName evidence="2">Pre-piRNA 3 -exonuclease trimmer-like</fullName>
    </submittedName>
</protein>
<evidence type="ECO:0000313" key="3">
    <source>
        <dbReference type="Proteomes" id="UP001152795"/>
    </source>
</evidence>
<feature type="non-terminal residue" evidence="2">
    <location>
        <position position="387"/>
    </location>
</feature>
<sequence>DIERDFVIPQCKKIEEWLTENKSETLVLECQGAFFQYLLYQEIHKKFVKLGCEVQTQGKLLVKKETDEKQLPDYEQQILKIVCQSCGFSRVFDMLVKLKKPLVGHNLLTDILFMYEKFNSSLPDDYDNFKRDIHRLFPYIIDTKHIAFALNRHEILRETDLFRKTNLEELYTELSCHKGLYYVLYTPTIAHSKFCQKYVDSHSLHEAGYDAYISGYVFLRMAHILTSKTLGSSIDGPLEFRQYFENIKSYGNIVNISRATVPFVNLAGQDPKSNRPDWLHISRRRGLKRLTAGQILKELDKFGSLDVKVLDDQRALVATTHFKVSQRILTAFRRHKQFKVRNYYPFLDNPRVRTFLWAGGLTTAVVTLLFGGIAAVYYGKRKLSQSP</sequence>
<name>A0A7D9DV43_PARCT</name>
<accession>A0A7D9DV43</accession>
<dbReference type="InterPro" id="IPR012337">
    <property type="entry name" value="RNaseH-like_sf"/>
</dbReference>
<dbReference type="Gene3D" id="3.30.420.10">
    <property type="entry name" value="Ribonuclease H-like superfamily/Ribonuclease H"/>
    <property type="match status" value="1"/>
</dbReference>
<comment type="similarity">
    <text evidence="1">Belongs to the CAF1 family.</text>
</comment>
<dbReference type="SUPFAM" id="SSF53098">
    <property type="entry name" value="Ribonuclease H-like"/>
    <property type="match status" value="1"/>
</dbReference>
<dbReference type="OrthoDB" id="414075at2759"/>
<gene>
    <name evidence="2" type="ORF">PACLA_8A037618</name>
</gene>